<comment type="function">
    <text evidence="3">Required for maturation of urease via the functional incorporation of the urease nickel metallocenter.</text>
</comment>
<protein>
    <recommendedName>
        <fullName evidence="3">Urease accessory protein UreF</fullName>
    </recommendedName>
</protein>
<sequence length="209" mass="21690">MTLAARLTLAQWLSPAFPVGGFAYSQGLEWAIARDEVGTADALAAWMADTLRHGAGRNDTILLCLAVRAGLPDPDLDDLARALAPSRERLEETEAQGAAFAAAAVGLGLAPAPYPVVVGRAARGLDLPLAEVAALWLQAQVTNLVQIAVRLVPLGQSCGQRVLAALHAPILDLAAEAATAGPDALGGAAFRADLGSMQHETMEVRLCRT</sequence>
<comment type="subcellular location">
    <subcellularLocation>
        <location evidence="3">Cytoplasm</location>
    </subcellularLocation>
</comment>
<dbReference type="PANTHER" id="PTHR33620">
    <property type="entry name" value="UREASE ACCESSORY PROTEIN F"/>
    <property type="match status" value="1"/>
</dbReference>
<dbReference type="HAMAP" id="MF_01385">
    <property type="entry name" value="UreF"/>
    <property type="match status" value="1"/>
</dbReference>
<evidence type="ECO:0000256" key="3">
    <source>
        <dbReference type="HAMAP-Rule" id="MF_01385"/>
    </source>
</evidence>
<gene>
    <name evidence="3" type="primary">ureF</name>
    <name evidence="4" type="ORF">CCR87_12500</name>
</gene>
<keyword evidence="5" id="KW-1185">Reference proteome</keyword>
<comment type="caution">
    <text evidence="4">The sequence shown here is derived from an EMBL/GenBank/DDBJ whole genome shotgun (WGS) entry which is preliminary data.</text>
</comment>
<reference evidence="4" key="2">
    <citation type="journal article" date="2020" name="Microorganisms">
        <title>Osmotic Adaptation and Compatible Solute Biosynthesis of Phototrophic Bacteria as Revealed from Genome Analyses.</title>
        <authorList>
            <person name="Imhoff J.F."/>
            <person name="Rahn T."/>
            <person name="Kunzel S."/>
            <person name="Keller A."/>
            <person name="Neulinger S.C."/>
        </authorList>
    </citation>
    <scope>NUCLEOTIDE SEQUENCE</scope>
    <source>
        <strain evidence="4">LMG 28126</strain>
    </source>
</reference>
<dbReference type="GO" id="GO:0016151">
    <property type="term" value="F:nickel cation binding"/>
    <property type="evidence" value="ECO:0007669"/>
    <property type="project" value="UniProtKB-UniRule"/>
</dbReference>
<dbReference type="GO" id="GO:0005737">
    <property type="term" value="C:cytoplasm"/>
    <property type="evidence" value="ECO:0007669"/>
    <property type="project" value="UniProtKB-SubCell"/>
</dbReference>
<organism evidence="4 5">
    <name type="scientific">Rhodobaculum claviforme</name>
    <dbReference type="NCBI Taxonomy" id="1549854"/>
    <lineage>
        <taxon>Bacteria</taxon>
        <taxon>Pseudomonadati</taxon>
        <taxon>Pseudomonadota</taxon>
        <taxon>Alphaproteobacteria</taxon>
        <taxon>Rhodobacterales</taxon>
        <taxon>Paracoccaceae</taxon>
        <taxon>Rhodobaculum</taxon>
    </lineage>
</organism>
<keyword evidence="1 3" id="KW-0996">Nickel insertion</keyword>
<evidence type="ECO:0000256" key="2">
    <source>
        <dbReference type="ARBA" id="ARBA00023186"/>
    </source>
</evidence>
<dbReference type="Pfam" id="PF01730">
    <property type="entry name" value="UreF"/>
    <property type="match status" value="1"/>
</dbReference>
<proteinExistence type="inferred from homology"/>
<reference evidence="4" key="1">
    <citation type="submission" date="2017-05" db="EMBL/GenBank/DDBJ databases">
        <authorList>
            <person name="Imhoff J.F."/>
            <person name="Rahn T."/>
            <person name="Kuenzel S."/>
            <person name="Neulinger S.C."/>
        </authorList>
    </citation>
    <scope>NUCLEOTIDE SEQUENCE</scope>
    <source>
        <strain evidence="4">LMG 28126</strain>
    </source>
</reference>
<dbReference type="InterPro" id="IPR038277">
    <property type="entry name" value="UreF_sf"/>
</dbReference>
<evidence type="ECO:0000313" key="5">
    <source>
        <dbReference type="Proteomes" id="UP000706333"/>
    </source>
</evidence>
<dbReference type="InterPro" id="IPR002639">
    <property type="entry name" value="UreF"/>
</dbReference>
<dbReference type="Gene3D" id="1.10.4190.10">
    <property type="entry name" value="Urease accessory protein UreF"/>
    <property type="match status" value="1"/>
</dbReference>
<dbReference type="PIRSF" id="PIRSF009467">
    <property type="entry name" value="Ureas_acces_UreF"/>
    <property type="match status" value="1"/>
</dbReference>
<evidence type="ECO:0000256" key="1">
    <source>
        <dbReference type="ARBA" id="ARBA00022988"/>
    </source>
</evidence>
<name>A0A934WJR4_9RHOB</name>
<dbReference type="AlphaFoldDB" id="A0A934WJR4"/>
<dbReference type="EMBL" id="NHSD01000291">
    <property type="protein sequence ID" value="MBK5928139.1"/>
    <property type="molecule type" value="Genomic_DNA"/>
</dbReference>
<comment type="subunit">
    <text evidence="3">UreD, UreF and UreG form a complex that acts as a GTP-hydrolysis-dependent molecular chaperone, activating the urease apoprotein by helping to assemble the nickel containing metallocenter of UreC. The UreE protein probably delivers the nickel.</text>
</comment>
<comment type="similarity">
    <text evidence="3">Belongs to the UreF family.</text>
</comment>
<evidence type="ECO:0000313" key="4">
    <source>
        <dbReference type="EMBL" id="MBK5928139.1"/>
    </source>
</evidence>
<keyword evidence="3" id="KW-0963">Cytoplasm</keyword>
<dbReference type="PANTHER" id="PTHR33620:SF1">
    <property type="entry name" value="UREASE ACCESSORY PROTEIN F"/>
    <property type="match status" value="1"/>
</dbReference>
<accession>A0A934WJR4</accession>
<dbReference type="RefSeq" id="WP_201157891.1">
    <property type="nucleotide sequence ID" value="NZ_NHSD01000291.1"/>
</dbReference>
<dbReference type="Proteomes" id="UP000706333">
    <property type="component" value="Unassembled WGS sequence"/>
</dbReference>
<keyword evidence="2 3" id="KW-0143">Chaperone</keyword>